<accession>A0ABT2LWS2</accession>
<dbReference type="InterPro" id="IPR040789">
    <property type="entry name" value="LPD11"/>
</dbReference>
<feature type="domain" description="Large polyvalent protein-associated" evidence="1">
    <location>
        <begin position="73"/>
        <end position="140"/>
    </location>
</feature>
<organism evidence="2 3">
    <name type="scientific">Eubacterium album</name>
    <dbReference type="NCBI Taxonomy" id="2978477"/>
    <lineage>
        <taxon>Bacteria</taxon>
        <taxon>Bacillati</taxon>
        <taxon>Bacillota</taxon>
        <taxon>Clostridia</taxon>
        <taxon>Eubacteriales</taxon>
        <taxon>Eubacteriaceae</taxon>
        <taxon>Eubacterium</taxon>
    </lineage>
</organism>
<dbReference type="Proteomes" id="UP001431199">
    <property type="component" value="Unassembled WGS sequence"/>
</dbReference>
<evidence type="ECO:0000259" key="1">
    <source>
        <dbReference type="Pfam" id="PF18824"/>
    </source>
</evidence>
<dbReference type="Pfam" id="PF18824">
    <property type="entry name" value="LPD11"/>
    <property type="match status" value="1"/>
</dbReference>
<name>A0ABT2LWS2_9FIRM</name>
<reference evidence="2" key="1">
    <citation type="submission" date="2022-09" db="EMBL/GenBank/DDBJ databases">
        <title>Eubacterium sp. LFL-14 isolated from human feces.</title>
        <authorList>
            <person name="Liu F."/>
        </authorList>
    </citation>
    <scope>NUCLEOTIDE SEQUENCE</scope>
    <source>
        <strain evidence="2">LFL-14</strain>
    </source>
</reference>
<evidence type="ECO:0000313" key="3">
    <source>
        <dbReference type="Proteomes" id="UP001431199"/>
    </source>
</evidence>
<comment type="caution">
    <text evidence="2">The sequence shown here is derived from an EMBL/GenBank/DDBJ whole genome shotgun (WGS) entry which is preliminary data.</text>
</comment>
<keyword evidence="3" id="KW-1185">Reference proteome</keyword>
<dbReference type="EMBL" id="JAODBU010000002">
    <property type="protein sequence ID" value="MCT7397746.1"/>
    <property type="molecule type" value="Genomic_DNA"/>
</dbReference>
<proteinExistence type="predicted"/>
<protein>
    <recommendedName>
        <fullName evidence="1">Large polyvalent protein-associated domain-containing protein</fullName>
    </recommendedName>
</protein>
<gene>
    <name evidence="2" type="ORF">N5B56_01425</name>
</gene>
<evidence type="ECO:0000313" key="2">
    <source>
        <dbReference type="EMBL" id="MCT7397746.1"/>
    </source>
</evidence>
<dbReference type="RefSeq" id="WP_260978182.1">
    <property type="nucleotide sequence ID" value="NZ_JAODBU010000002.1"/>
</dbReference>
<sequence>MRVKFVGFGGYTEVPCYEDENGKLYFDENDGRNGLNLYTGAYKEEWGEVCGEPNTRVIEEIECDEPFVRHPREFDYMMLARYRTDCEYFLGYGNGYEGHLYFKSVEEHCDEMEKLWNSFADDEKPEWLTLKQIHEYREKMLKARRK</sequence>